<reference evidence="1 2" key="1">
    <citation type="submission" date="2018-06" db="EMBL/GenBank/DDBJ databases">
        <title>Genomic Encyclopedia of Archaeal and Bacterial Type Strains, Phase II (KMG-II): from individual species to whole genera.</title>
        <authorList>
            <person name="Goeker M."/>
        </authorList>
    </citation>
    <scope>NUCLEOTIDE SEQUENCE [LARGE SCALE GENOMIC DNA]</scope>
    <source>
        <strain evidence="1 2">DSM 23857</strain>
    </source>
</reference>
<organism evidence="1 2">
    <name type="scientific">Chitinophaga skermanii</name>
    <dbReference type="NCBI Taxonomy" id="331697"/>
    <lineage>
        <taxon>Bacteria</taxon>
        <taxon>Pseudomonadati</taxon>
        <taxon>Bacteroidota</taxon>
        <taxon>Chitinophagia</taxon>
        <taxon>Chitinophagales</taxon>
        <taxon>Chitinophagaceae</taxon>
        <taxon>Chitinophaga</taxon>
    </lineage>
</organism>
<accession>A0A327QD34</accession>
<sequence>MAGILAYLSARRPSHLYFHRNSGERMPVLIIENYSSGTARELHPSSLLIADYGSNTRTNAVQM</sequence>
<protein>
    <submittedName>
        <fullName evidence="1">Uncharacterized protein</fullName>
    </submittedName>
</protein>
<comment type="caution">
    <text evidence="1">The sequence shown here is derived from an EMBL/GenBank/DDBJ whole genome shotgun (WGS) entry which is preliminary data.</text>
</comment>
<dbReference type="AlphaFoldDB" id="A0A327QD34"/>
<proteinExistence type="predicted"/>
<name>A0A327QD34_9BACT</name>
<gene>
    <name evidence="1" type="ORF">LX64_03403</name>
</gene>
<dbReference type="Proteomes" id="UP000249547">
    <property type="component" value="Unassembled WGS sequence"/>
</dbReference>
<keyword evidence="2" id="KW-1185">Reference proteome</keyword>
<evidence type="ECO:0000313" key="2">
    <source>
        <dbReference type="Proteomes" id="UP000249547"/>
    </source>
</evidence>
<evidence type="ECO:0000313" key="1">
    <source>
        <dbReference type="EMBL" id="RAJ02390.1"/>
    </source>
</evidence>
<dbReference type="EMBL" id="QLLL01000006">
    <property type="protein sequence ID" value="RAJ02390.1"/>
    <property type="molecule type" value="Genomic_DNA"/>
</dbReference>